<keyword evidence="4 7" id="KW-0560">Oxidoreductase</keyword>
<evidence type="ECO:0000256" key="4">
    <source>
        <dbReference type="ARBA" id="ARBA00023002"/>
    </source>
</evidence>
<dbReference type="Gene3D" id="1.10.630.10">
    <property type="entry name" value="Cytochrome P450"/>
    <property type="match status" value="1"/>
</dbReference>
<evidence type="ECO:0000256" key="3">
    <source>
        <dbReference type="ARBA" id="ARBA00022723"/>
    </source>
</evidence>
<dbReference type="Pfam" id="PF00067">
    <property type="entry name" value="p450"/>
    <property type="match status" value="1"/>
</dbReference>
<keyword evidence="10" id="KW-1185">Reference proteome</keyword>
<dbReference type="Proteomes" id="UP000598297">
    <property type="component" value="Unassembled WGS sequence"/>
</dbReference>
<dbReference type="AlphaFoldDB" id="A0A964UPK8"/>
<dbReference type="InterPro" id="IPR001128">
    <property type="entry name" value="Cyt_P450"/>
</dbReference>
<reference evidence="9" key="1">
    <citation type="submission" date="2020-01" db="EMBL/GenBank/DDBJ databases">
        <title>Whole-genome analyses of novel actinobacteria.</title>
        <authorList>
            <person name="Sahin N."/>
        </authorList>
    </citation>
    <scope>NUCLEOTIDE SEQUENCE</scope>
    <source>
        <strain evidence="9">YC537</strain>
    </source>
</reference>
<evidence type="ECO:0000256" key="6">
    <source>
        <dbReference type="ARBA" id="ARBA00023033"/>
    </source>
</evidence>
<dbReference type="PANTHER" id="PTHR46696:SF1">
    <property type="entry name" value="CYTOCHROME P450 YJIB-RELATED"/>
    <property type="match status" value="1"/>
</dbReference>
<dbReference type="PRINTS" id="PR00359">
    <property type="entry name" value="BP450"/>
</dbReference>
<accession>A0A964UPK8</accession>
<dbReference type="GO" id="GO:0005506">
    <property type="term" value="F:iron ion binding"/>
    <property type="evidence" value="ECO:0007669"/>
    <property type="project" value="InterPro"/>
</dbReference>
<dbReference type="GO" id="GO:0020037">
    <property type="term" value="F:heme binding"/>
    <property type="evidence" value="ECO:0007669"/>
    <property type="project" value="InterPro"/>
</dbReference>
<keyword evidence="3 7" id="KW-0479">Metal-binding</keyword>
<comment type="similarity">
    <text evidence="1 7">Belongs to the cytochrome P450 family.</text>
</comment>
<evidence type="ECO:0000256" key="8">
    <source>
        <dbReference type="SAM" id="MobiDB-lite"/>
    </source>
</evidence>
<evidence type="ECO:0000256" key="1">
    <source>
        <dbReference type="ARBA" id="ARBA00010617"/>
    </source>
</evidence>
<keyword evidence="5 7" id="KW-0408">Iron</keyword>
<dbReference type="GO" id="GO:0016705">
    <property type="term" value="F:oxidoreductase activity, acting on paired donors, with incorporation or reduction of molecular oxygen"/>
    <property type="evidence" value="ECO:0007669"/>
    <property type="project" value="InterPro"/>
</dbReference>
<evidence type="ECO:0000256" key="7">
    <source>
        <dbReference type="RuleBase" id="RU000461"/>
    </source>
</evidence>
<name>A0A964UPK8_9ACTN</name>
<evidence type="ECO:0000313" key="10">
    <source>
        <dbReference type="Proteomes" id="UP000598297"/>
    </source>
</evidence>
<feature type="region of interest" description="Disordered" evidence="8">
    <location>
        <begin position="1"/>
        <end position="32"/>
    </location>
</feature>
<feature type="compositionally biased region" description="Basic and acidic residues" evidence="8">
    <location>
        <begin position="12"/>
        <end position="24"/>
    </location>
</feature>
<dbReference type="PROSITE" id="PS00086">
    <property type="entry name" value="CYTOCHROME_P450"/>
    <property type="match status" value="1"/>
</dbReference>
<evidence type="ECO:0000256" key="2">
    <source>
        <dbReference type="ARBA" id="ARBA00022617"/>
    </source>
</evidence>
<keyword evidence="2 7" id="KW-0349">Heme</keyword>
<protein>
    <submittedName>
        <fullName evidence="9">Cytochrome P450</fullName>
    </submittedName>
</protein>
<dbReference type="PANTHER" id="PTHR46696">
    <property type="entry name" value="P450, PUTATIVE (EUROFUNG)-RELATED"/>
    <property type="match status" value="1"/>
</dbReference>
<dbReference type="InterPro" id="IPR002397">
    <property type="entry name" value="Cyt_P450_B"/>
</dbReference>
<gene>
    <name evidence="9" type="ORF">GUY60_04515</name>
</gene>
<dbReference type="CDD" id="cd11031">
    <property type="entry name" value="Cyp158A-like"/>
    <property type="match status" value="1"/>
</dbReference>
<sequence>MTSEPRAPLGPDTERATDDTERVLDGTGPTPDEAVHHWGLDDLQGLDFDPFLHDRLRDGRATRVQLPFGEGSAWLMARYDDVKAATTDPRFSRAELVGRTVTSSSPHAIASQQASLNYADPPRLNNMRRVVARAFTGKSMGKLRPAAQRTVDDLLDEMERHGSPADLVEHLHGPFPLAAVADLLGMDQDMREDMTSWANLIMTPGPAPERSSDARSTVRDCVVDLLARRREQPRDDLAGVLAAASDAGEITEPEAVSLATAILVSGAHAVRNNSANMVYALLTHPRQLERLRAEPDLVPQAVDELLRYIPHRSGVGLPRIATQDVEIAGVVVRAGEAVYSSYLAANRDPEAFPDPDVLDFDRGPIAHMAFGNGPHHCVGSMLARMESEIILATLLDRYPALALAVPPERIEWQTGGLIRGPKALPVSW</sequence>
<evidence type="ECO:0000313" key="9">
    <source>
        <dbReference type="EMBL" id="NBE50702.1"/>
    </source>
</evidence>
<dbReference type="InterPro" id="IPR036396">
    <property type="entry name" value="Cyt_P450_sf"/>
</dbReference>
<dbReference type="InterPro" id="IPR017972">
    <property type="entry name" value="Cyt_P450_CS"/>
</dbReference>
<dbReference type="RefSeq" id="WP_161693991.1">
    <property type="nucleotide sequence ID" value="NZ_JAAAHS010000018.1"/>
</dbReference>
<dbReference type="EMBL" id="JAAAHS010000018">
    <property type="protein sequence ID" value="NBE50702.1"/>
    <property type="molecule type" value="Genomic_DNA"/>
</dbReference>
<keyword evidence="6 7" id="KW-0503">Monooxygenase</keyword>
<proteinExistence type="inferred from homology"/>
<dbReference type="FunFam" id="1.10.630.10:FF:000018">
    <property type="entry name" value="Cytochrome P450 monooxygenase"/>
    <property type="match status" value="1"/>
</dbReference>
<dbReference type="SUPFAM" id="SSF48264">
    <property type="entry name" value="Cytochrome P450"/>
    <property type="match status" value="1"/>
</dbReference>
<evidence type="ECO:0000256" key="5">
    <source>
        <dbReference type="ARBA" id="ARBA00023004"/>
    </source>
</evidence>
<dbReference type="GO" id="GO:0004497">
    <property type="term" value="F:monooxygenase activity"/>
    <property type="evidence" value="ECO:0007669"/>
    <property type="project" value="UniProtKB-KW"/>
</dbReference>
<comment type="caution">
    <text evidence="9">The sequence shown here is derived from an EMBL/GenBank/DDBJ whole genome shotgun (WGS) entry which is preliminary data.</text>
</comment>
<organism evidence="9 10">
    <name type="scientific">Streptomyces boluensis</name>
    <dbReference type="NCBI Taxonomy" id="1775135"/>
    <lineage>
        <taxon>Bacteria</taxon>
        <taxon>Bacillati</taxon>
        <taxon>Actinomycetota</taxon>
        <taxon>Actinomycetes</taxon>
        <taxon>Kitasatosporales</taxon>
        <taxon>Streptomycetaceae</taxon>
        <taxon>Streptomyces</taxon>
    </lineage>
</organism>
<dbReference type="OrthoDB" id="141712at2"/>